<gene>
    <name evidence="8" type="primary">rps14</name>
</gene>
<keyword evidence="4 8" id="KW-0496">Mitochondrion</keyword>
<dbReference type="PANTHER" id="PTHR19836">
    <property type="entry name" value="30S RIBOSOMAL PROTEIN S14"/>
    <property type="match status" value="1"/>
</dbReference>
<dbReference type="Pfam" id="PF00253">
    <property type="entry name" value="Ribosomal_S14"/>
    <property type="match status" value="1"/>
</dbReference>
<evidence type="ECO:0000256" key="3">
    <source>
        <dbReference type="ARBA" id="ARBA00022980"/>
    </source>
</evidence>
<dbReference type="EMBL" id="AF494279">
    <property type="protein sequence ID" value="AAM96622.1"/>
    <property type="molecule type" value="Genomic_DNA"/>
</dbReference>
<comment type="subcellular location">
    <subcellularLocation>
        <location evidence="1">Mitochondrion</location>
    </subcellularLocation>
</comment>
<dbReference type="Gene3D" id="1.10.287.1480">
    <property type="match status" value="1"/>
</dbReference>
<proteinExistence type="inferred from homology"/>
<dbReference type="GO" id="GO:0006412">
    <property type="term" value="P:translation"/>
    <property type="evidence" value="ECO:0007669"/>
    <property type="project" value="InterPro"/>
</dbReference>
<geneLocation type="mitochondrion" evidence="8"/>
<evidence type="ECO:0000256" key="6">
    <source>
        <dbReference type="ARBA" id="ARBA00040774"/>
    </source>
</evidence>
<dbReference type="SUPFAM" id="SSF57716">
    <property type="entry name" value="Glucocorticoid receptor-like (DNA-binding domain)"/>
    <property type="match status" value="1"/>
</dbReference>
<dbReference type="PANTHER" id="PTHR19836:SF30">
    <property type="entry name" value="RIBOSOMAL PROTEIN S14"/>
    <property type="match status" value="1"/>
</dbReference>
<evidence type="ECO:0000256" key="1">
    <source>
        <dbReference type="ARBA" id="ARBA00004173"/>
    </source>
</evidence>
<evidence type="ECO:0000313" key="8">
    <source>
        <dbReference type="EMBL" id="AAM96622.1"/>
    </source>
</evidence>
<keyword evidence="5" id="KW-0687">Ribonucleoprotein</keyword>
<protein>
    <recommendedName>
        <fullName evidence="6">Small ribosomal subunit protein uS14m</fullName>
    </recommendedName>
    <alternativeName>
        <fullName evidence="7">Ribosomal protein S14, mitochondrial</fullName>
    </alternativeName>
</protein>
<dbReference type="RefSeq" id="NP_689358.1">
    <property type="nucleotide sequence ID" value="NC_004118.1"/>
</dbReference>
<dbReference type="NCBIfam" id="NF006477">
    <property type="entry name" value="PRK08881.1"/>
    <property type="match status" value="1"/>
</dbReference>
<organism evidence="8">
    <name type="scientific">Chaetosphaeridium globosum</name>
    <name type="common">Charophycean green alga</name>
    <name type="synonym">Herposteiron globosum</name>
    <dbReference type="NCBI Taxonomy" id="96477"/>
    <lineage>
        <taxon>Eukaryota</taxon>
        <taxon>Viridiplantae</taxon>
        <taxon>Streptophyta</taxon>
        <taxon>Coleochaetophyceae</taxon>
        <taxon>Coleochaetales</taxon>
        <taxon>Chaetosphaeridiaceae</taxon>
        <taxon>Chaetosphaeridium</taxon>
    </lineage>
</organism>
<dbReference type="InterPro" id="IPR001209">
    <property type="entry name" value="Ribosomal_uS14"/>
</dbReference>
<comment type="similarity">
    <text evidence="2">Belongs to the universal ribosomal protein uS14 family.</text>
</comment>
<dbReference type="FunFam" id="1.10.287.1480:FF:000001">
    <property type="entry name" value="30S ribosomal protein S14"/>
    <property type="match status" value="1"/>
</dbReference>
<sequence length="97" mass="11736">MKIERDKKRRSQVLKYELKRKIYKAIWKDQNVPSNVRYAFFEKLNKLPRNSSSVRVRNRCIFTGRARSVYSTYRMSRIVFRNLASKGLLIGIKKYSW</sequence>
<evidence type="ECO:0000256" key="4">
    <source>
        <dbReference type="ARBA" id="ARBA00023128"/>
    </source>
</evidence>
<accession>Q8M1G3</accession>
<evidence type="ECO:0000256" key="2">
    <source>
        <dbReference type="ARBA" id="ARBA00009083"/>
    </source>
</evidence>
<evidence type="ECO:0000256" key="5">
    <source>
        <dbReference type="ARBA" id="ARBA00023274"/>
    </source>
</evidence>
<dbReference type="GeneID" id="860618"/>
<dbReference type="AlphaFoldDB" id="Q8M1G3"/>
<evidence type="ECO:0000256" key="7">
    <source>
        <dbReference type="ARBA" id="ARBA00042804"/>
    </source>
</evidence>
<keyword evidence="3 8" id="KW-0689">Ribosomal protein</keyword>
<name>Q8M1G3_CHAGL</name>
<dbReference type="GO" id="GO:0003735">
    <property type="term" value="F:structural constituent of ribosome"/>
    <property type="evidence" value="ECO:0007669"/>
    <property type="project" value="InterPro"/>
</dbReference>
<reference evidence="8" key="1">
    <citation type="journal article" date="2002" name="Proc. Natl. Acad. Sci. U.S.A.">
        <title>The chloroplast and mitochondrial genome sequences of the charophyte Chaetosphaeridium globosum: insights into the timing of the events that restructured organelle DNAs within the green algal lineage that led to land plants.</title>
        <authorList>
            <person name="Turmel M."/>
            <person name="Otis C."/>
            <person name="Lemieux C."/>
        </authorList>
    </citation>
    <scope>NUCLEOTIDE SEQUENCE</scope>
</reference>
<dbReference type="GO" id="GO:0005739">
    <property type="term" value="C:mitochondrion"/>
    <property type="evidence" value="ECO:0007669"/>
    <property type="project" value="UniProtKB-SubCell"/>
</dbReference>
<dbReference type="GO" id="GO:0015935">
    <property type="term" value="C:small ribosomal subunit"/>
    <property type="evidence" value="ECO:0007669"/>
    <property type="project" value="TreeGrafter"/>
</dbReference>